<dbReference type="AlphaFoldDB" id="A0A4U5NXY3"/>
<dbReference type="EMBL" id="AZBU02000003">
    <property type="protein sequence ID" value="TKR88477.1"/>
    <property type="molecule type" value="Genomic_DNA"/>
</dbReference>
<evidence type="ECO:0000313" key="2">
    <source>
        <dbReference type="Proteomes" id="UP000298663"/>
    </source>
</evidence>
<keyword evidence="2" id="KW-1185">Reference proteome</keyword>
<proteinExistence type="predicted"/>
<organism evidence="1 2">
    <name type="scientific">Steinernema carpocapsae</name>
    <name type="common">Entomopathogenic nematode</name>
    <dbReference type="NCBI Taxonomy" id="34508"/>
    <lineage>
        <taxon>Eukaryota</taxon>
        <taxon>Metazoa</taxon>
        <taxon>Ecdysozoa</taxon>
        <taxon>Nematoda</taxon>
        <taxon>Chromadorea</taxon>
        <taxon>Rhabditida</taxon>
        <taxon>Tylenchina</taxon>
        <taxon>Panagrolaimomorpha</taxon>
        <taxon>Strongyloidoidea</taxon>
        <taxon>Steinernematidae</taxon>
        <taxon>Steinernema</taxon>
    </lineage>
</organism>
<gene>
    <name evidence="1" type="ORF">L596_012712</name>
</gene>
<protein>
    <submittedName>
        <fullName evidence="1">Uncharacterized protein</fullName>
    </submittedName>
</protein>
<evidence type="ECO:0000313" key="1">
    <source>
        <dbReference type="EMBL" id="TKR88477.1"/>
    </source>
</evidence>
<sequence length="90" mass="10275">MLRQRRGICTDYYGLNAAVGVIQLASLLGRSTFDVEDHVVDGFVHRVVEFFVEFVAHVVYSKPEIRNFSCRPKLNGRCLNKSETANFRPI</sequence>
<name>A0A4U5NXY3_STECR</name>
<reference evidence="1 2" key="1">
    <citation type="journal article" date="2015" name="Genome Biol.">
        <title>Comparative genomics of Steinernema reveals deeply conserved gene regulatory networks.</title>
        <authorList>
            <person name="Dillman A.R."/>
            <person name="Macchietto M."/>
            <person name="Porter C.F."/>
            <person name="Rogers A."/>
            <person name="Williams B."/>
            <person name="Antoshechkin I."/>
            <person name="Lee M.M."/>
            <person name="Goodwin Z."/>
            <person name="Lu X."/>
            <person name="Lewis E.E."/>
            <person name="Goodrich-Blair H."/>
            <person name="Stock S.P."/>
            <person name="Adams B.J."/>
            <person name="Sternberg P.W."/>
            <person name="Mortazavi A."/>
        </authorList>
    </citation>
    <scope>NUCLEOTIDE SEQUENCE [LARGE SCALE GENOMIC DNA]</scope>
    <source>
        <strain evidence="1 2">ALL</strain>
    </source>
</reference>
<dbReference type="Proteomes" id="UP000298663">
    <property type="component" value="Unassembled WGS sequence"/>
</dbReference>
<reference evidence="1 2" key="2">
    <citation type="journal article" date="2019" name="G3 (Bethesda)">
        <title>Hybrid Assembly of the Genome of the Entomopathogenic Nematode Steinernema carpocapsae Identifies the X-Chromosome.</title>
        <authorList>
            <person name="Serra L."/>
            <person name="Macchietto M."/>
            <person name="Macias-Munoz A."/>
            <person name="McGill C.J."/>
            <person name="Rodriguez I.M."/>
            <person name="Rodriguez B."/>
            <person name="Murad R."/>
            <person name="Mortazavi A."/>
        </authorList>
    </citation>
    <scope>NUCLEOTIDE SEQUENCE [LARGE SCALE GENOMIC DNA]</scope>
    <source>
        <strain evidence="1 2">ALL</strain>
    </source>
</reference>
<accession>A0A4U5NXY3</accession>
<comment type="caution">
    <text evidence="1">The sequence shown here is derived from an EMBL/GenBank/DDBJ whole genome shotgun (WGS) entry which is preliminary data.</text>
</comment>